<evidence type="ECO:0000256" key="17">
    <source>
        <dbReference type="PROSITE-ProRule" id="PRU00409"/>
    </source>
</evidence>
<proteinExistence type="inferred from homology"/>
<dbReference type="GO" id="GO:0008716">
    <property type="term" value="F:D-alanine-D-alanine ligase activity"/>
    <property type="evidence" value="ECO:0007669"/>
    <property type="project" value="UniProtKB-UniRule"/>
</dbReference>
<gene>
    <name evidence="14" type="primary">ddl</name>
    <name evidence="19" type="ORF">A2907_02545</name>
</gene>
<evidence type="ECO:0000256" key="10">
    <source>
        <dbReference type="ARBA" id="ARBA00022960"/>
    </source>
</evidence>
<evidence type="ECO:0000256" key="13">
    <source>
        <dbReference type="ARBA" id="ARBA00023316"/>
    </source>
</evidence>
<evidence type="ECO:0000256" key="8">
    <source>
        <dbReference type="ARBA" id="ARBA00022840"/>
    </source>
</evidence>
<evidence type="ECO:0000256" key="15">
    <source>
        <dbReference type="PIRSR" id="PIRSR039102-1"/>
    </source>
</evidence>
<dbReference type="AlphaFoldDB" id="A0A1F5C5V0"/>
<keyword evidence="5 14" id="KW-0436">Ligase</keyword>
<dbReference type="GO" id="GO:0008360">
    <property type="term" value="P:regulation of cell shape"/>
    <property type="evidence" value="ECO:0007669"/>
    <property type="project" value="UniProtKB-KW"/>
</dbReference>
<dbReference type="EMBL" id="MEYQ01000051">
    <property type="protein sequence ID" value="OGD38221.1"/>
    <property type="molecule type" value="Genomic_DNA"/>
</dbReference>
<dbReference type="PANTHER" id="PTHR23132:SF23">
    <property type="entry name" value="D-ALANINE--D-ALANINE LIGASE B"/>
    <property type="match status" value="1"/>
</dbReference>
<dbReference type="GO" id="GO:0071555">
    <property type="term" value="P:cell wall organization"/>
    <property type="evidence" value="ECO:0007669"/>
    <property type="project" value="UniProtKB-KW"/>
</dbReference>
<dbReference type="GO" id="GO:0046872">
    <property type="term" value="F:metal ion binding"/>
    <property type="evidence" value="ECO:0007669"/>
    <property type="project" value="UniProtKB-KW"/>
</dbReference>
<dbReference type="InterPro" id="IPR011095">
    <property type="entry name" value="Dala_Dala_lig_C"/>
</dbReference>
<dbReference type="Gene3D" id="3.40.50.20">
    <property type="match status" value="1"/>
</dbReference>
<dbReference type="EC" id="6.3.2.4" evidence="14"/>
<reference evidence="19 20" key="1">
    <citation type="journal article" date="2016" name="Nat. Commun.">
        <title>Thousands of microbial genomes shed light on interconnected biogeochemical processes in an aquifer system.</title>
        <authorList>
            <person name="Anantharaman K."/>
            <person name="Brown C.T."/>
            <person name="Hug L.A."/>
            <person name="Sharon I."/>
            <person name="Castelle C.J."/>
            <person name="Probst A.J."/>
            <person name="Thomas B.C."/>
            <person name="Singh A."/>
            <person name="Wilkins M.J."/>
            <person name="Karaoz U."/>
            <person name="Brodie E.L."/>
            <person name="Williams K.H."/>
            <person name="Hubbard S.S."/>
            <person name="Banfield J.F."/>
        </authorList>
    </citation>
    <scope>NUCLEOTIDE SEQUENCE [LARGE SCALE GENOMIC DNA]</scope>
</reference>
<comment type="function">
    <text evidence="14">Cell wall formation.</text>
</comment>
<evidence type="ECO:0000256" key="3">
    <source>
        <dbReference type="ARBA" id="ARBA00010871"/>
    </source>
</evidence>
<evidence type="ECO:0000313" key="20">
    <source>
        <dbReference type="Proteomes" id="UP000177947"/>
    </source>
</evidence>
<evidence type="ECO:0000256" key="1">
    <source>
        <dbReference type="ARBA" id="ARBA00001936"/>
    </source>
</evidence>
<sequence>MTHNSKLKIGVLMGGPSSEHEVSLETGRKVMKHLDSNKYEVKPIKISRDGEWHINGAKAKIETALHDIDLAFIAMHGEYGEDGQIQVILEQYNKPYTGSGVFASQIAMDKSQSKKLFESHGFLIPKSALLKYGERGFLQKFESVSKDGPWVVKPCSRGSSVGTSIIKNKKDIFDAVHKAFEYDNQVLIEEHIKGREFTCGVLENYPSRENRKYFALPVTEIIPRKSYQFFDYEAKYKEGATKEVTPAEISRDLTQKIQGIAVAAHALLGCSGYSRSDFIITPKNEIYILELNTLPGMTQTSLLPQAAKAAKIEFPELLDKIIYNALKKYYA</sequence>
<protein>
    <recommendedName>
        <fullName evidence="14">D-alanine--D-alanine ligase</fullName>
        <ecNumber evidence="14">6.3.2.4</ecNumber>
    </recommendedName>
    <alternativeName>
        <fullName evidence="14">D-Ala-D-Ala ligase</fullName>
    </alternativeName>
    <alternativeName>
        <fullName evidence="14">D-alanylalanine synthetase</fullName>
    </alternativeName>
</protein>
<evidence type="ECO:0000259" key="18">
    <source>
        <dbReference type="PROSITE" id="PS50975"/>
    </source>
</evidence>
<comment type="pathway">
    <text evidence="14">Cell wall biogenesis; peptidoglycan biosynthesis.</text>
</comment>
<keyword evidence="11 14" id="KW-0573">Peptidoglycan synthesis</keyword>
<feature type="active site" evidence="15">
    <location>
        <position position="19"/>
    </location>
</feature>
<evidence type="ECO:0000256" key="2">
    <source>
        <dbReference type="ARBA" id="ARBA00004496"/>
    </source>
</evidence>
<dbReference type="SUPFAM" id="SSF56059">
    <property type="entry name" value="Glutathione synthetase ATP-binding domain-like"/>
    <property type="match status" value="1"/>
</dbReference>
<evidence type="ECO:0000256" key="5">
    <source>
        <dbReference type="ARBA" id="ARBA00022598"/>
    </source>
</evidence>
<organism evidence="19 20">
    <name type="scientific">Candidatus Azambacteria bacterium RIFCSPLOWO2_01_FULL_37_9</name>
    <dbReference type="NCBI Taxonomy" id="1797297"/>
    <lineage>
        <taxon>Bacteria</taxon>
        <taxon>Candidatus Azamiibacteriota</taxon>
    </lineage>
</organism>
<keyword evidence="12 16" id="KW-0464">Manganese</keyword>
<keyword evidence="6 16" id="KW-0479">Metal-binding</keyword>
<comment type="caution">
    <text evidence="19">The sequence shown here is derived from an EMBL/GenBank/DDBJ whole genome shotgun (WGS) entry which is preliminary data.</text>
</comment>
<evidence type="ECO:0000313" key="19">
    <source>
        <dbReference type="EMBL" id="OGD38221.1"/>
    </source>
</evidence>
<dbReference type="NCBIfam" id="TIGR01205">
    <property type="entry name" value="D_ala_D_alaTIGR"/>
    <property type="match status" value="1"/>
</dbReference>
<dbReference type="PIRSF" id="PIRSF039102">
    <property type="entry name" value="Ddl/VanB"/>
    <property type="match status" value="1"/>
</dbReference>
<keyword evidence="10 14" id="KW-0133">Cell shape</keyword>
<evidence type="ECO:0000256" key="11">
    <source>
        <dbReference type="ARBA" id="ARBA00022984"/>
    </source>
</evidence>
<comment type="subcellular location">
    <subcellularLocation>
        <location evidence="2 14">Cytoplasm</location>
    </subcellularLocation>
</comment>
<comment type="cofactor">
    <cofactor evidence="1">
        <name>Mn(2+)</name>
        <dbReference type="ChEBI" id="CHEBI:29035"/>
    </cofactor>
</comment>
<accession>A0A1F5C5V0</accession>
<dbReference type="Gene3D" id="3.30.470.20">
    <property type="entry name" value="ATP-grasp fold, B domain"/>
    <property type="match status" value="1"/>
</dbReference>
<feature type="binding site" evidence="16">
    <location>
        <position position="292"/>
    </location>
    <ligand>
        <name>Mg(2+)</name>
        <dbReference type="ChEBI" id="CHEBI:18420"/>
        <label>2</label>
    </ligand>
</feature>
<dbReference type="PANTHER" id="PTHR23132">
    <property type="entry name" value="D-ALANINE--D-ALANINE LIGASE"/>
    <property type="match status" value="1"/>
</dbReference>
<dbReference type="InterPro" id="IPR013815">
    <property type="entry name" value="ATP_grasp_subdomain_1"/>
</dbReference>
<feature type="active site" evidence="15">
    <location>
        <position position="301"/>
    </location>
</feature>
<dbReference type="NCBIfam" id="NF002378">
    <property type="entry name" value="PRK01372.1"/>
    <property type="match status" value="1"/>
</dbReference>
<dbReference type="SUPFAM" id="SSF52440">
    <property type="entry name" value="PreATP-grasp domain"/>
    <property type="match status" value="1"/>
</dbReference>
<comment type="cofactor">
    <cofactor evidence="16">
        <name>Mg(2+)</name>
        <dbReference type="ChEBI" id="CHEBI:18420"/>
    </cofactor>
    <cofactor evidence="16">
        <name>Mn(2+)</name>
        <dbReference type="ChEBI" id="CHEBI:29035"/>
    </cofactor>
    <text evidence="16">Binds 2 magnesium or manganese ions per subunit.</text>
</comment>
<evidence type="ECO:0000256" key="6">
    <source>
        <dbReference type="ARBA" id="ARBA00022723"/>
    </source>
</evidence>
<feature type="binding site" evidence="16">
    <location>
        <position position="277"/>
    </location>
    <ligand>
        <name>Mg(2+)</name>
        <dbReference type="ChEBI" id="CHEBI:18420"/>
        <label>1</label>
    </ligand>
</feature>
<evidence type="ECO:0000256" key="16">
    <source>
        <dbReference type="PIRSR" id="PIRSR039102-3"/>
    </source>
</evidence>
<dbReference type="HAMAP" id="MF_00047">
    <property type="entry name" value="Dala_Dala_lig"/>
    <property type="match status" value="1"/>
</dbReference>
<dbReference type="InterPro" id="IPR011761">
    <property type="entry name" value="ATP-grasp"/>
</dbReference>
<keyword evidence="9 16" id="KW-0460">Magnesium</keyword>
<keyword evidence="4 14" id="KW-0963">Cytoplasm</keyword>
<evidence type="ECO:0000256" key="12">
    <source>
        <dbReference type="ARBA" id="ARBA00023211"/>
    </source>
</evidence>
<dbReference type="Pfam" id="PF01820">
    <property type="entry name" value="Dala_Dala_lig_N"/>
    <property type="match status" value="2"/>
</dbReference>
<evidence type="ECO:0000256" key="4">
    <source>
        <dbReference type="ARBA" id="ARBA00022490"/>
    </source>
</evidence>
<comment type="catalytic activity">
    <reaction evidence="14">
        <text>2 D-alanine + ATP = D-alanyl-D-alanine + ADP + phosphate + H(+)</text>
        <dbReference type="Rhea" id="RHEA:11224"/>
        <dbReference type="ChEBI" id="CHEBI:15378"/>
        <dbReference type="ChEBI" id="CHEBI:30616"/>
        <dbReference type="ChEBI" id="CHEBI:43474"/>
        <dbReference type="ChEBI" id="CHEBI:57416"/>
        <dbReference type="ChEBI" id="CHEBI:57822"/>
        <dbReference type="ChEBI" id="CHEBI:456216"/>
        <dbReference type="EC" id="6.3.2.4"/>
    </reaction>
</comment>
<dbReference type="PROSITE" id="PS00844">
    <property type="entry name" value="DALA_DALA_LIGASE_2"/>
    <property type="match status" value="1"/>
</dbReference>
<keyword evidence="8 17" id="KW-0067">ATP-binding</keyword>
<dbReference type="PROSITE" id="PS50975">
    <property type="entry name" value="ATP_GRASP"/>
    <property type="match status" value="1"/>
</dbReference>
<comment type="similarity">
    <text evidence="3 14">Belongs to the D-alanine--D-alanine ligase family.</text>
</comment>
<keyword evidence="13 14" id="KW-0961">Cell wall biogenesis/degradation</keyword>
<name>A0A1F5C5V0_9BACT</name>
<dbReference type="GO" id="GO:0005524">
    <property type="term" value="F:ATP binding"/>
    <property type="evidence" value="ECO:0007669"/>
    <property type="project" value="UniProtKB-UniRule"/>
</dbReference>
<dbReference type="GO" id="GO:0009252">
    <property type="term" value="P:peptidoglycan biosynthetic process"/>
    <property type="evidence" value="ECO:0007669"/>
    <property type="project" value="UniProtKB-UniRule"/>
</dbReference>
<dbReference type="InterPro" id="IPR016185">
    <property type="entry name" value="PreATP-grasp_dom_sf"/>
</dbReference>
<dbReference type="InterPro" id="IPR011127">
    <property type="entry name" value="Dala_Dala_lig_N"/>
</dbReference>
<dbReference type="FunFam" id="3.30.470.20:FF:000008">
    <property type="entry name" value="D-alanine--D-alanine ligase"/>
    <property type="match status" value="1"/>
</dbReference>
<evidence type="ECO:0000256" key="14">
    <source>
        <dbReference type="HAMAP-Rule" id="MF_00047"/>
    </source>
</evidence>
<dbReference type="UniPathway" id="UPA00219"/>
<dbReference type="Pfam" id="PF07478">
    <property type="entry name" value="Dala_Dala_lig_C"/>
    <property type="match status" value="1"/>
</dbReference>
<dbReference type="Proteomes" id="UP000177947">
    <property type="component" value="Unassembled WGS sequence"/>
</dbReference>
<keyword evidence="7 17" id="KW-0547">Nucleotide-binding</keyword>
<evidence type="ECO:0000256" key="7">
    <source>
        <dbReference type="ARBA" id="ARBA00022741"/>
    </source>
</evidence>
<dbReference type="GO" id="GO:0005737">
    <property type="term" value="C:cytoplasm"/>
    <property type="evidence" value="ECO:0007669"/>
    <property type="project" value="UniProtKB-SubCell"/>
</dbReference>
<feature type="binding site" evidence="16">
    <location>
        <position position="290"/>
    </location>
    <ligand>
        <name>Mg(2+)</name>
        <dbReference type="ChEBI" id="CHEBI:18420"/>
        <label>2</label>
    </ligand>
</feature>
<dbReference type="InterPro" id="IPR000291">
    <property type="entry name" value="D-Ala_lig_Van_CS"/>
</dbReference>
<evidence type="ECO:0000256" key="9">
    <source>
        <dbReference type="ARBA" id="ARBA00022842"/>
    </source>
</evidence>
<feature type="active site" evidence="15">
    <location>
        <position position="159"/>
    </location>
</feature>
<feature type="binding site" evidence="16">
    <location>
        <position position="290"/>
    </location>
    <ligand>
        <name>Mg(2+)</name>
        <dbReference type="ChEBI" id="CHEBI:18420"/>
        <label>1</label>
    </ligand>
</feature>
<dbReference type="InterPro" id="IPR005905">
    <property type="entry name" value="D_ala_D_ala"/>
</dbReference>
<feature type="domain" description="ATP-grasp" evidence="18">
    <location>
        <begin position="114"/>
        <end position="323"/>
    </location>
</feature>
<dbReference type="Gene3D" id="3.30.1490.20">
    <property type="entry name" value="ATP-grasp fold, A domain"/>
    <property type="match status" value="1"/>
</dbReference>